<dbReference type="AlphaFoldDB" id="A0A6M3KB67"/>
<protein>
    <submittedName>
        <fullName evidence="2">Uncharacterized protein</fullName>
    </submittedName>
</protein>
<reference evidence="2" key="1">
    <citation type="submission" date="2020-03" db="EMBL/GenBank/DDBJ databases">
        <title>The deep terrestrial virosphere.</title>
        <authorList>
            <person name="Holmfeldt K."/>
            <person name="Nilsson E."/>
            <person name="Simone D."/>
            <person name="Lopez-Fernandez M."/>
            <person name="Wu X."/>
            <person name="de Brujin I."/>
            <person name="Lundin D."/>
            <person name="Andersson A."/>
            <person name="Bertilsson S."/>
            <person name="Dopson M."/>
        </authorList>
    </citation>
    <scope>NUCLEOTIDE SEQUENCE</scope>
    <source>
        <strain evidence="2">MM415A00974</strain>
        <strain evidence="1">MM415B01840</strain>
    </source>
</reference>
<dbReference type="EMBL" id="MT142358">
    <property type="protein sequence ID" value="QJA78884.1"/>
    <property type="molecule type" value="Genomic_DNA"/>
</dbReference>
<dbReference type="EMBL" id="MT141220">
    <property type="protein sequence ID" value="QJA56462.1"/>
    <property type="molecule type" value="Genomic_DNA"/>
</dbReference>
<evidence type="ECO:0000313" key="2">
    <source>
        <dbReference type="EMBL" id="QJA78884.1"/>
    </source>
</evidence>
<sequence length="66" mass="7851">MGLSYYWKLRQRVEICHIEIKKKLDALVQAPPEDTTMEKLYDIVKLAAIRDQLERRATLLINEDTY</sequence>
<gene>
    <name evidence="2" type="ORF">MM415A00974_0004</name>
    <name evidence="1" type="ORF">MM415B01840_0010</name>
</gene>
<organism evidence="2">
    <name type="scientific">viral metagenome</name>
    <dbReference type="NCBI Taxonomy" id="1070528"/>
    <lineage>
        <taxon>unclassified sequences</taxon>
        <taxon>metagenomes</taxon>
        <taxon>organismal metagenomes</taxon>
    </lineage>
</organism>
<accession>A0A6M3KB67</accession>
<evidence type="ECO:0000313" key="1">
    <source>
        <dbReference type="EMBL" id="QJA56462.1"/>
    </source>
</evidence>
<name>A0A6M3KB67_9ZZZZ</name>
<proteinExistence type="predicted"/>